<dbReference type="EMBL" id="DTMF01000367">
    <property type="protein sequence ID" value="HGF35688.1"/>
    <property type="molecule type" value="Genomic_DNA"/>
</dbReference>
<evidence type="ECO:0000256" key="1">
    <source>
        <dbReference type="SAM" id="MobiDB-lite"/>
    </source>
</evidence>
<reference evidence="2" key="1">
    <citation type="journal article" date="2020" name="mSystems">
        <title>Genome- and Community-Level Interaction Insights into Carbon Utilization and Element Cycling Functions of Hydrothermarchaeota in Hydrothermal Sediment.</title>
        <authorList>
            <person name="Zhou Z."/>
            <person name="Liu Y."/>
            <person name="Xu W."/>
            <person name="Pan J."/>
            <person name="Luo Z.H."/>
            <person name="Li M."/>
        </authorList>
    </citation>
    <scope>NUCLEOTIDE SEQUENCE [LARGE SCALE GENOMIC DNA]</scope>
    <source>
        <strain evidence="2">SpSt-897</strain>
    </source>
</reference>
<accession>A0A7C3Z502</accession>
<gene>
    <name evidence="2" type="ORF">ENW96_15120</name>
</gene>
<evidence type="ECO:0008006" key="3">
    <source>
        <dbReference type="Google" id="ProtNLM"/>
    </source>
</evidence>
<proteinExistence type="predicted"/>
<protein>
    <recommendedName>
        <fullName evidence="3">Apea-like HEPN domain-containing protein</fullName>
    </recommendedName>
</protein>
<feature type="compositionally biased region" description="Basic and acidic residues" evidence="1">
    <location>
        <begin position="384"/>
        <end position="393"/>
    </location>
</feature>
<evidence type="ECO:0000313" key="2">
    <source>
        <dbReference type="EMBL" id="HGF35688.1"/>
    </source>
</evidence>
<organism evidence="2">
    <name type="scientific">Desulfobacca acetoxidans</name>
    <dbReference type="NCBI Taxonomy" id="60893"/>
    <lineage>
        <taxon>Bacteria</taxon>
        <taxon>Pseudomonadati</taxon>
        <taxon>Thermodesulfobacteriota</taxon>
        <taxon>Desulfobaccia</taxon>
        <taxon>Desulfobaccales</taxon>
        <taxon>Desulfobaccaceae</taxon>
        <taxon>Desulfobacca</taxon>
    </lineage>
</organism>
<feature type="region of interest" description="Disordered" evidence="1">
    <location>
        <begin position="369"/>
        <end position="393"/>
    </location>
</feature>
<feature type="compositionally biased region" description="Polar residues" evidence="1">
    <location>
        <begin position="369"/>
        <end position="380"/>
    </location>
</feature>
<comment type="caution">
    <text evidence="2">The sequence shown here is derived from an EMBL/GenBank/DDBJ whole genome shotgun (WGS) entry which is preliminary data.</text>
</comment>
<name>A0A7C3Z502_9BACT</name>
<dbReference type="AlphaFoldDB" id="A0A7C3Z502"/>
<sequence length="393" mass="44967">MSMLLFMPWCPIDKEYEVGEITILPFTRHIAINGLDEAALCKINAIMATYRGIDGKPIQKASLIRYRGKSPIEKLTDDEIEIVQDFAVIACFAGLANREYFNKSGRYCNSDCFSLYIQKFEKADSTTLTVRRREGRTLSNWALDNITITIPIHCHTIQKVYLDSALLKALWDHRAQLNNDDWGRWQNAISCFNQANTDSDNIRHQVEWVLLCSAFEHILGAKSDAKDVACKFAEALVPSRELLAKDAVRLSGQQKNGGKSLRYEWMREFYRIRGDFAHGKMVSQQPATWNPLEHLVLATLAFPLLVKSLLSKASKYKLTDYDQAQLESFEEFANLDFLHPPPDQRNSLDSHWKRLLDASRWNIASQRALNQAKESLTPDQQGDLEEKPEKDAH</sequence>